<evidence type="ECO:0000313" key="2">
    <source>
        <dbReference type="Proteomes" id="UP000479710"/>
    </source>
</evidence>
<evidence type="ECO:0000313" key="1">
    <source>
        <dbReference type="EMBL" id="KAF0902143.1"/>
    </source>
</evidence>
<dbReference type="PANTHER" id="PTHR33074:SF18">
    <property type="entry name" value="OS06G0718700 PROTEIN"/>
    <property type="match status" value="1"/>
</dbReference>
<proteinExistence type="predicted"/>
<dbReference type="Proteomes" id="UP000479710">
    <property type="component" value="Unassembled WGS sequence"/>
</dbReference>
<dbReference type="PANTHER" id="PTHR33074">
    <property type="entry name" value="EXPRESSED PROTEIN-RELATED"/>
    <property type="match status" value="1"/>
</dbReference>
<keyword evidence="2" id="KW-1185">Reference proteome</keyword>
<protein>
    <submittedName>
        <fullName evidence="1">Uncharacterized protein</fullName>
    </submittedName>
</protein>
<organism evidence="1 2">
    <name type="scientific">Oryza meyeriana var. granulata</name>
    <dbReference type="NCBI Taxonomy" id="110450"/>
    <lineage>
        <taxon>Eukaryota</taxon>
        <taxon>Viridiplantae</taxon>
        <taxon>Streptophyta</taxon>
        <taxon>Embryophyta</taxon>
        <taxon>Tracheophyta</taxon>
        <taxon>Spermatophyta</taxon>
        <taxon>Magnoliopsida</taxon>
        <taxon>Liliopsida</taxon>
        <taxon>Poales</taxon>
        <taxon>Poaceae</taxon>
        <taxon>BOP clade</taxon>
        <taxon>Oryzoideae</taxon>
        <taxon>Oryzeae</taxon>
        <taxon>Oryzinae</taxon>
        <taxon>Oryza</taxon>
        <taxon>Oryza meyeriana</taxon>
    </lineage>
</organism>
<dbReference type="EMBL" id="SPHZ02000008">
    <property type="protein sequence ID" value="KAF0902143.1"/>
    <property type="molecule type" value="Genomic_DNA"/>
</dbReference>
<sequence>MDHRSNVGVLLGIWGYDSGDRKKNATAATSKMSNGRPIEVIFWNDAPPALSHFSVHGPDLPPAHGDLRLAPKAIAADDDDLILHRVPVNPLPGRKSFFHHNDYFVYHQHQNQTPRLDLFPNLGADHRLRDDDFAIVNCCGDKQ</sequence>
<accession>A0A6G1CR48</accession>
<gene>
    <name evidence="1" type="ORF">E2562_014396</name>
</gene>
<comment type="caution">
    <text evidence="1">The sequence shown here is derived from an EMBL/GenBank/DDBJ whole genome shotgun (WGS) entry which is preliminary data.</text>
</comment>
<dbReference type="OrthoDB" id="683851at2759"/>
<reference evidence="1 2" key="1">
    <citation type="submission" date="2019-11" db="EMBL/GenBank/DDBJ databases">
        <title>Whole genome sequence of Oryza granulata.</title>
        <authorList>
            <person name="Li W."/>
        </authorList>
    </citation>
    <scope>NUCLEOTIDE SEQUENCE [LARGE SCALE GENOMIC DNA]</scope>
    <source>
        <strain evidence="2">cv. Menghai</strain>
        <tissue evidence="1">Leaf</tissue>
    </source>
</reference>
<dbReference type="AlphaFoldDB" id="A0A6G1CR48"/>
<name>A0A6G1CR48_9ORYZ</name>